<dbReference type="PhylomeDB" id="A0A0G4F8K7"/>
<name>A0A0G4F8K7_VITBC</name>
<proteinExistence type="predicted"/>
<dbReference type="PANTHER" id="PTHR47942">
    <property type="entry name" value="TETRATRICOPEPTIDE REPEAT (TPR)-LIKE SUPERFAMILY PROTEIN-RELATED"/>
    <property type="match status" value="1"/>
</dbReference>
<keyword evidence="1" id="KW-0677">Repeat</keyword>
<feature type="region of interest" description="Disordered" evidence="3">
    <location>
        <begin position="526"/>
        <end position="613"/>
    </location>
</feature>
<dbReference type="Proteomes" id="UP000041254">
    <property type="component" value="Unassembled WGS sequence"/>
</dbReference>
<evidence type="ECO:0000313" key="6">
    <source>
        <dbReference type="Proteomes" id="UP000041254"/>
    </source>
</evidence>
<feature type="repeat" description="PPR" evidence="2">
    <location>
        <begin position="697"/>
        <end position="727"/>
    </location>
</feature>
<dbReference type="PROSITE" id="PS51375">
    <property type="entry name" value="PPR"/>
    <property type="match status" value="11"/>
</dbReference>
<feature type="repeat" description="PPR" evidence="2">
    <location>
        <begin position="470"/>
        <end position="504"/>
    </location>
</feature>
<dbReference type="PANTHER" id="PTHR47942:SF63">
    <property type="entry name" value="PENTATRICOPEPTIDE REPEAT-CONTAINING PROTEIN"/>
    <property type="match status" value="1"/>
</dbReference>
<dbReference type="InterPro" id="IPR033443">
    <property type="entry name" value="PROP1-like_PPR_dom"/>
</dbReference>
<evidence type="ECO:0000256" key="2">
    <source>
        <dbReference type="PROSITE-ProRule" id="PRU00708"/>
    </source>
</evidence>
<protein>
    <recommendedName>
        <fullName evidence="4">PROP1-like PPR domain-containing protein</fullName>
    </recommendedName>
</protein>
<dbReference type="OrthoDB" id="449115at2759"/>
<dbReference type="OMA" id="AMCGNRG"/>
<dbReference type="InterPro" id="IPR011990">
    <property type="entry name" value="TPR-like_helical_dom_sf"/>
</dbReference>
<reference evidence="5 6" key="1">
    <citation type="submission" date="2014-11" db="EMBL/GenBank/DDBJ databases">
        <authorList>
            <person name="Zhu J."/>
            <person name="Qi W."/>
            <person name="Song R."/>
        </authorList>
    </citation>
    <scope>NUCLEOTIDE SEQUENCE [LARGE SCALE GENOMIC DNA]</scope>
</reference>
<dbReference type="VEuPathDB" id="CryptoDB:Vbra_14612"/>
<dbReference type="InterPro" id="IPR051222">
    <property type="entry name" value="PPR/CCM1_RNA-binding"/>
</dbReference>
<feature type="compositionally biased region" description="Basic and acidic residues" evidence="3">
    <location>
        <begin position="593"/>
        <end position="604"/>
    </location>
</feature>
<dbReference type="Pfam" id="PF17177">
    <property type="entry name" value="PPR_long"/>
    <property type="match status" value="1"/>
</dbReference>
<dbReference type="EMBL" id="CDMY01000385">
    <property type="protein sequence ID" value="CEM08484.1"/>
    <property type="molecule type" value="Genomic_DNA"/>
</dbReference>
<feature type="repeat" description="PPR" evidence="2">
    <location>
        <begin position="435"/>
        <end position="469"/>
    </location>
</feature>
<feature type="repeat" description="PPR" evidence="2">
    <location>
        <begin position="261"/>
        <end position="295"/>
    </location>
</feature>
<accession>A0A0G4F8K7</accession>
<organism evidence="5 6">
    <name type="scientific">Vitrella brassicaformis (strain CCMP3155)</name>
    <dbReference type="NCBI Taxonomy" id="1169540"/>
    <lineage>
        <taxon>Eukaryota</taxon>
        <taxon>Sar</taxon>
        <taxon>Alveolata</taxon>
        <taxon>Colpodellida</taxon>
        <taxon>Vitrellaceae</taxon>
        <taxon>Vitrella</taxon>
    </lineage>
</organism>
<dbReference type="InParanoid" id="A0A0G4F8K7"/>
<sequence>MSERTPVSITLYAAHTAAGQGNAAEALRQLSLACNYTASAVKLQTSFLPACSRILKTLVERCGLQAGLDALDVMERAAIKPDAPIFTILIARLGAARQVRAVERVWERVRGSVQVDLRLYNAYMAAMAKCGRVNEVLKAFKEMEASGLRGDVVSFCSVMNAHAKTGDFAKANDTFALMVSRGVSPNERAYSILIDAYAQWGHVDKAFQVLQDMESRAEDGSSCMPNAVTYSSLIKACGRGGQVNLAIQTFTRMKNAGIEPNVVTWTALIDACGKGGRIDLAHALFHEMINRGVPPNMVTCSAMISAFVKKGEMDIAFEVFDYMRDAGLRPSQVTYGSLLHACVSRGEVERAASLAQFMKDHDVSIQSNLTRPLMQMFSQARLLNRAFDMFERMIQQRQAPDQATLQTLFDAIDTGRELNRAAELFGRMRESTHISRVTYSAVLGACRRARTIVKAFLLFKDMMAAGVTPGESEYLSLMEACREVKDFESAIEVFADAKQQGVQPDVHMYTALMRTVSDEFRRRAARKLNRHRQIADTPITEPSQTPDTSLDRLPPSPSPAQFPWNAAMSSVDLRQGKKLSPPRDVLDRRKKRAEPSPPERRVEAEALPASAPPSVALGLSRPRLRHLDSMAYSLEEQHYYRENLFRIFLVFQEMQSSGVQPDLCAYNTLLDACGRAGEVEKAMEVFKRLVSEGLEPDYVTYTTLIKTFGIAGMVDRAEEVFTAMQQRTNHFASCVLPSELTFKQLMLANRNAYRLRRVFELFDMMQRQHGIRPTLRTGAIAIQLACEVKQVERALDIYRTLTANRVRLDNRSLHALLSLLNEKGLHDMASRIRQQRSLM</sequence>
<evidence type="ECO:0000256" key="3">
    <source>
        <dbReference type="SAM" id="MobiDB-lite"/>
    </source>
</evidence>
<feature type="repeat" description="PPR" evidence="2">
    <location>
        <begin position="331"/>
        <end position="365"/>
    </location>
</feature>
<keyword evidence="6" id="KW-1185">Reference proteome</keyword>
<dbReference type="Gene3D" id="1.25.40.10">
    <property type="entry name" value="Tetratricopeptide repeat domain"/>
    <property type="match status" value="5"/>
</dbReference>
<dbReference type="NCBIfam" id="TIGR00756">
    <property type="entry name" value="PPR"/>
    <property type="match status" value="10"/>
</dbReference>
<evidence type="ECO:0000313" key="5">
    <source>
        <dbReference type="EMBL" id="CEM08484.1"/>
    </source>
</evidence>
<dbReference type="Pfam" id="PF13812">
    <property type="entry name" value="PPR_3"/>
    <property type="match status" value="1"/>
</dbReference>
<feature type="repeat" description="PPR" evidence="2">
    <location>
        <begin position="226"/>
        <end position="260"/>
    </location>
</feature>
<feature type="repeat" description="PPR" evidence="2">
    <location>
        <begin position="151"/>
        <end position="185"/>
    </location>
</feature>
<feature type="repeat" description="PPR" evidence="2">
    <location>
        <begin position="296"/>
        <end position="330"/>
    </location>
</feature>
<dbReference type="Pfam" id="PF12854">
    <property type="entry name" value="PPR_1"/>
    <property type="match status" value="1"/>
</dbReference>
<dbReference type="Pfam" id="PF13041">
    <property type="entry name" value="PPR_2"/>
    <property type="match status" value="2"/>
</dbReference>
<feature type="repeat" description="PPR" evidence="2">
    <location>
        <begin position="662"/>
        <end position="696"/>
    </location>
</feature>
<feature type="repeat" description="PPR" evidence="2">
    <location>
        <begin position="186"/>
        <end position="216"/>
    </location>
</feature>
<dbReference type="InterPro" id="IPR002885">
    <property type="entry name" value="PPR_rpt"/>
</dbReference>
<dbReference type="STRING" id="1169540.A0A0G4F8K7"/>
<evidence type="ECO:0000259" key="4">
    <source>
        <dbReference type="Pfam" id="PF17177"/>
    </source>
</evidence>
<feature type="repeat" description="PPR" evidence="2">
    <location>
        <begin position="116"/>
        <end position="150"/>
    </location>
</feature>
<feature type="domain" description="PROP1-like PPR" evidence="4">
    <location>
        <begin position="339"/>
        <end position="482"/>
    </location>
</feature>
<dbReference type="Pfam" id="PF01535">
    <property type="entry name" value="PPR"/>
    <property type="match status" value="1"/>
</dbReference>
<gene>
    <name evidence="5" type="ORF">Vbra_14612</name>
</gene>
<evidence type="ECO:0000256" key="1">
    <source>
        <dbReference type="ARBA" id="ARBA00022737"/>
    </source>
</evidence>
<dbReference type="AlphaFoldDB" id="A0A0G4F8K7"/>